<dbReference type="PANTHER" id="PTHR11571">
    <property type="entry name" value="GLUTATHIONE S-TRANSFERASE"/>
    <property type="match status" value="1"/>
</dbReference>
<dbReference type="SFLD" id="SFLDG00363">
    <property type="entry name" value="AMPS_(cytGST):_Alpha-__Mu-__Pi"/>
    <property type="match status" value="1"/>
</dbReference>
<evidence type="ECO:0000259" key="6">
    <source>
        <dbReference type="PROSITE" id="PS50404"/>
    </source>
</evidence>
<dbReference type="EC" id="2.5.1.18" evidence="5"/>
<dbReference type="InterPro" id="IPR036282">
    <property type="entry name" value="Glutathione-S-Trfase_C_sf"/>
</dbReference>
<dbReference type="SUPFAM" id="SSF52833">
    <property type="entry name" value="Thioredoxin-like"/>
    <property type="match status" value="1"/>
</dbReference>
<evidence type="ECO:0000259" key="7">
    <source>
        <dbReference type="PROSITE" id="PS50405"/>
    </source>
</evidence>
<dbReference type="PROSITE" id="PS50405">
    <property type="entry name" value="GST_CTER"/>
    <property type="match status" value="1"/>
</dbReference>
<sequence length="223" mass="25697">CLLSTLAEGRTLDEMGYKVTYFSIRGLAEPIRLLLTDNEIPFDDSRFKDLAEWQSVKHQFQFGQVPCLHDDNEQIVQSGAILRHLARKHNLNGSNESETTYADMFYEGIRDLHVKYARMIYQAYETEKDSFIKDVLPVELAKFEKLLPTRGGGTGYILGDKICFADYVLFEELDIMQILDPHALEKFPMLKAFHQRMLDRPLIKSYCQKRAEAKVPVNGNGKQ</sequence>
<evidence type="ECO:0000256" key="4">
    <source>
        <dbReference type="ARBA" id="ARBA00047960"/>
    </source>
</evidence>
<dbReference type="Proteomes" id="UP000887569">
    <property type="component" value="Unplaced"/>
</dbReference>
<dbReference type="GO" id="GO:0005829">
    <property type="term" value="C:cytosol"/>
    <property type="evidence" value="ECO:0007669"/>
    <property type="project" value="TreeGrafter"/>
</dbReference>
<feature type="domain" description="GST N-terminal" evidence="6">
    <location>
        <begin position="15"/>
        <end position="93"/>
    </location>
</feature>
<evidence type="ECO:0000256" key="5">
    <source>
        <dbReference type="RuleBase" id="RU368105"/>
    </source>
</evidence>
<dbReference type="GO" id="GO:0006749">
    <property type="term" value="P:glutathione metabolic process"/>
    <property type="evidence" value="ECO:0007669"/>
    <property type="project" value="UniProtKB-UniRule"/>
</dbReference>
<dbReference type="Gene3D" id="3.40.30.10">
    <property type="entry name" value="Glutaredoxin"/>
    <property type="match status" value="1"/>
</dbReference>
<dbReference type="SUPFAM" id="SSF47616">
    <property type="entry name" value="GST C-terminal domain-like"/>
    <property type="match status" value="1"/>
</dbReference>
<dbReference type="InterPro" id="IPR003082">
    <property type="entry name" value="GST_pi"/>
</dbReference>
<evidence type="ECO:0000256" key="3">
    <source>
        <dbReference type="ARBA" id="ARBA00022679"/>
    </source>
</evidence>
<comment type="similarity">
    <text evidence="1 5">Belongs to the GST superfamily. Pi family.</text>
</comment>
<dbReference type="Gene3D" id="1.20.1050.10">
    <property type="match status" value="1"/>
</dbReference>
<evidence type="ECO:0000313" key="9">
    <source>
        <dbReference type="WBParaSite" id="PgB04_g156_t04"/>
    </source>
</evidence>
<dbReference type="Pfam" id="PF02798">
    <property type="entry name" value="GST_N"/>
    <property type="match status" value="1"/>
</dbReference>
<feature type="domain" description="GST C-terminal" evidence="7">
    <location>
        <begin position="95"/>
        <end position="217"/>
    </location>
</feature>
<evidence type="ECO:0000256" key="2">
    <source>
        <dbReference type="ARBA" id="ARBA00011738"/>
    </source>
</evidence>
<comment type="function">
    <text evidence="5">Conjugation of reduced glutathione to a wide number of exogenous and endogenous hydrophobic electrophiles.</text>
</comment>
<comment type="catalytic activity">
    <reaction evidence="4 5">
        <text>RX + glutathione = an S-substituted glutathione + a halide anion + H(+)</text>
        <dbReference type="Rhea" id="RHEA:16437"/>
        <dbReference type="ChEBI" id="CHEBI:15378"/>
        <dbReference type="ChEBI" id="CHEBI:16042"/>
        <dbReference type="ChEBI" id="CHEBI:17792"/>
        <dbReference type="ChEBI" id="CHEBI:57925"/>
        <dbReference type="ChEBI" id="CHEBI:90779"/>
        <dbReference type="EC" id="2.5.1.18"/>
    </reaction>
</comment>
<reference evidence="9" key="1">
    <citation type="submission" date="2022-11" db="UniProtKB">
        <authorList>
            <consortium name="WormBaseParasite"/>
        </authorList>
    </citation>
    <scope>IDENTIFICATION</scope>
</reference>
<dbReference type="WBParaSite" id="PgB04_g156_t04">
    <property type="protein sequence ID" value="PgB04_g156_t04"/>
    <property type="gene ID" value="PgB04_g156"/>
</dbReference>
<proteinExistence type="inferred from homology"/>
<evidence type="ECO:0000313" key="8">
    <source>
        <dbReference type="Proteomes" id="UP000887569"/>
    </source>
</evidence>
<name>A0A914ZIH6_PARUN</name>
<protein>
    <recommendedName>
        <fullName evidence="5">Glutathione S-transferase</fullName>
        <ecNumber evidence="5">2.5.1.18</ecNumber>
    </recommendedName>
    <alternativeName>
        <fullName evidence="5">GST class-pi</fullName>
    </alternativeName>
</protein>
<dbReference type="GO" id="GO:0004364">
    <property type="term" value="F:glutathione transferase activity"/>
    <property type="evidence" value="ECO:0007669"/>
    <property type="project" value="UniProtKB-UniRule"/>
</dbReference>
<dbReference type="InterPro" id="IPR004046">
    <property type="entry name" value="GST_C"/>
</dbReference>
<accession>A0A914ZIH6</accession>
<keyword evidence="3 5" id="KW-0808">Transferase</keyword>
<keyword evidence="8" id="KW-1185">Reference proteome</keyword>
<dbReference type="PRINTS" id="PR01268">
    <property type="entry name" value="GSTRNSFRASEP"/>
</dbReference>
<dbReference type="FunFam" id="3.40.30.10:FF:000168">
    <property type="entry name" value="Glutathione S-transferase 2"/>
    <property type="match status" value="1"/>
</dbReference>
<dbReference type="InterPro" id="IPR036249">
    <property type="entry name" value="Thioredoxin-like_sf"/>
</dbReference>
<dbReference type="AlphaFoldDB" id="A0A914ZIH6"/>
<dbReference type="Pfam" id="PF14497">
    <property type="entry name" value="GST_C_3"/>
    <property type="match status" value="1"/>
</dbReference>
<dbReference type="InterPro" id="IPR010987">
    <property type="entry name" value="Glutathione-S-Trfase_C-like"/>
</dbReference>
<dbReference type="SFLD" id="SFLDG01205">
    <property type="entry name" value="AMPS.1"/>
    <property type="match status" value="1"/>
</dbReference>
<dbReference type="FunFam" id="1.20.1050.10:FF:000020">
    <property type="entry name" value="Glutathione S-transferase P 1"/>
    <property type="match status" value="1"/>
</dbReference>
<evidence type="ECO:0000256" key="1">
    <source>
        <dbReference type="ARBA" id="ARBA00007297"/>
    </source>
</evidence>
<dbReference type="SFLD" id="SFLDS00019">
    <property type="entry name" value="Glutathione_Transferase_(cytos"/>
    <property type="match status" value="1"/>
</dbReference>
<dbReference type="InterPro" id="IPR004045">
    <property type="entry name" value="Glutathione_S-Trfase_N"/>
</dbReference>
<dbReference type="InterPro" id="IPR040079">
    <property type="entry name" value="Glutathione_S-Trfase"/>
</dbReference>
<dbReference type="InterPro" id="IPR050213">
    <property type="entry name" value="GST_superfamily"/>
</dbReference>
<dbReference type="PROSITE" id="PS50404">
    <property type="entry name" value="GST_NTER"/>
    <property type="match status" value="1"/>
</dbReference>
<organism evidence="8 9">
    <name type="scientific">Parascaris univalens</name>
    <name type="common">Nematode worm</name>
    <dbReference type="NCBI Taxonomy" id="6257"/>
    <lineage>
        <taxon>Eukaryota</taxon>
        <taxon>Metazoa</taxon>
        <taxon>Ecdysozoa</taxon>
        <taxon>Nematoda</taxon>
        <taxon>Chromadorea</taxon>
        <taxon>Rhabditida</taxon>
        <taxon>Spirurina</taxon>
        <taxon>Ascaridomorpha</taxon>
        <taxon>Ascaridoidea</taxon>
        <taxon>Ascarididae</taxon>
        <taxon>Parascaris</taxon>
    </lineage>
</organism>
<dbReference type="PANTHER" id="PTHR11571:SF141">
    <property type="entry name" value="GLUTATHIONE S-TRANSFERASE"/>
    <property type="match status" value="1"/>
</dbReference>
<comment type="subunit">
    <text evidence="2 5">Homodimer.</text>
</comment>